<dbReference type="InterPro" id="IPR050263">
    <property type="entry name" value="Bact_Fimbrial_Adh_Pro"/>
</dbReference>
<dbReference type="PANTHER" id="PTHR33420">
    <property type="entry name" value="FIMBRIAL SUBUNIT ELFA-RELATED"/>
    <property type="match status" value="1"/>
</dbReference>
<name>A0A5X3P9G6_SALET</name>
<proteinExistence type="predicted"/>
<keyword evidence="1" id="KW-0732">Signal</keyword>
<dbReference type="InterPro" id="IPR000259">
    <property type="entry name" value="Adhesion_dom_fimbrial"/>
</dbReference>
<feature type="chain" id="PRO_5024886502" evidence="1">
    <location>
        <begin position="23"/>
        <end position="190"/>
    </location>
</feature>
<dbReference type="Gene3D" id="2.60.40.1090">
    <property type="entry name" value="Fimbrial-type adhesion domain"/>
    <property type="match status" value="1"/>
</dbReference>
<feature type="signal peptide" evidence="1">
    <location>
        <begin position="1"/>
        <end position="22"/>
    </location>
</feature>
<dbReference type="EMBL" id="AAHRRA010000055">
    <property type="protein sequence ID" value="EBZ6054488.1"/>
    <property type="molecule type" value="Genomic_DNA"/>
</dbReference>
<dbReference type="GO" id="GO:0043709">
    <property type="term" value="P:cell adhesion involved in single-species biofilm formation"/>
    <property type="evidence" value="ECO:0007669"/>
    <property type="project" value="TreeGrafter"/>
</dbReference>
<dbReference type="GO" id="GO:0009289">
    <property type="term" value="C:pilus"/>
    <property type="evidence" value="ECO:0007669"/>
    <property type="project" value="InterPro"/>
</dbReference>
<dbReference type="SUPFAM" id="SSF49401">
    <property type="entry name" value="Bacterial adhesins"/>
    <property type="match status" value="1"/>
</dbReference>
<reference evidence="3" key="1">
    <citation type="submission" date="2018-10" db="EMBL/GenBank/DDBJ databases">
        <authorList>
            <consortium name="GenomeTrakr network: Whole genome sequencing for foodborne pathogen traceback"/>
        </authorList>
    </citation>
    <scope>NUCLEOTIDE SEQUENCE</scope>
    <source>
        <strain evidence="3">FDA00013435</strain>
    </source>
</reference>
<evidence type="ECO:0000256" key="1">
    <source>
        <dbReference type="SAM" id="SignalP"/>
    </source>
</evidence>
<dbReference type="InterPro" id="IPR036937">
    <property type="entry name" value="Adhesion_dom_fimbrial_sf"/>
</dbReference>
<dbReference type="RefSeq" id="WP_058110365.1">
    <property type="nucleotide sequence ID" value="NZ_QDTN01000661.1"/>
</dbReference>
<sequence length="190" mass="20036">MNKVAKSIAVSLLALSAGSAWATDGTIEFTGEILTSTCEFASGDVINVELGRYSAHQFKSVGDRTPAIPVDIPLKNCPTTPWVHVNGTTDNSFQLWLETRAGGTVAGHDDLVAVSSMDTAATGVGIQIDRASDGMQMPLNRLAEPKISFTPEADGTATIGLQAYYVSTIDSKQITPGEANASVDVTIDYR</sequence>
<comment type="caution">
    <text evidence="3">The sequence shown here is derived from an EMBL/GenBank/DDBJ whole genome shotgun (WGS) entry which is preliminary data.</text>
</comment>
<organism evidence="3">
    <name type="scientific">Salmonella enterica subsp. enterica serovar Weslaco</name>
    <dbReference type="NCBI Taxonomy" id="1243597"/>
    <lineage>
        <taxon>Bacteria</taxon>
        <taxon>Pseudomonadati</taxon>
        <taxon>Pseudomonadota</taxon>
        <taxon>Gammaproteobacteria</taxon>
        <taxon>Enterobacterales</taxon>
        <taxon>Enterobacteriaceae</taxon>
        <taxon>Salmonella</taxon>
    </lineage>
</organism>
<evidence type="ECO:0000259" key="2">
    <source>
        <dbReference type="Pfam" id="PF00419"/>
    </source>
</evidence>
<dbReference type="Pfam" id="PF00419">
    <property type="entry name" value="Fimbrial"/>
    <property type="match status" value="1"/>
</dbReference>
<evidence type="ECO:0000313" key="3">
    <source>
        <dbReference type="EMBL" id="EBZ6054488.1"/>
    </source>
</evidence>
<protein>
    <submittedName>
        <fullName evidence="3">Type 1 fimbrial protein</fullName>
    </submittedName>
</protein>
<feature type="domain" description="Fimbrial-type adhesion" evidence="2">
    <location>
        <begin position="27"/>
        <end position="189"/>
    </location>
</feature>
<dbReference type="PANTHER" id="PTHR33420:SF26">
    <property type="entry name" value="FIMBRIAL SUBUNIT"/>
    <property type="match status" value="1"/>
</dbReference>
<dbReference type="AlphaFoldDB" id="A0A5X3P9G6"/>
<dbReference type="InterPro" id="IPR008966">
    <property type="entry name" value="Adhesion_dom_sf"/>
</dbReference>
<gene>
    <name evidence="3" type="ORF">D2118_24430</name>
</gene>
<accession>A0A5X3P9G6</accession>